<name>A0ACC3YUM6_COLTU</name>
<accession>A0ACC3YUM6</accession>
<evidence type="ECO:0000313" key="1">
    <source>
        <dbReference type="EMBL" id="KAL0935618.1"/>
    </source>
</evidence>
<dbReference type="EMBL" id="VUJX02000006">
    <property type="protein sequence ID" value="KAL0935618.1"/>
    <property type="molecule type" value="Genomic_DNA"/>
</dbReference>
<proteinExistence type="predicted"/>
<comment type="caution">
    <text evidence="1">The sequence shown here is derived from an EMBL/GenBank/DDBJ whole genome shotgun (WGS) entry which is preliminary data.</text>
</comment>
<evidence type="ECO:0000313" key="2">
    <source>
        <dbReference type="Proteomes" id="UP000805649"/>
    </source>
</evidence>
<protein>
    <submittedName>
        <fullName evidence="1">Forkhead domain-containing protein</fullName>
    </submittedName>
</protein>
<dbReference type="Proteomes" id="UP000805649">
    <property type="component" value="Unassembled WGS sequence"/>
</dbReference>
<sequence length="542" mass="61036">MPVHSGLNHSPIGISRSPEPLSMKADIAENYYPLVPEQQVPVNNSYHSFYTPNQFSAVSQQFHSPSMSQSMWASPRSSVDDFENYSYHGQAPTSYNAASLSPRTWPSSIQTPPPQYEVPFHHQQQYDGLPGDQLPMCSDEIRGAPLNIPGEYSSTCFQQGFGGPHNNVPSKYESPPPMVSSGSPYMASPISIEENFENGSKPPLSRSSSPVEQEGPLHPPDCQSKNEAAQKAAAKDEDEPYAQLIWKALKAQESRSMTLQQLYQWFLDNTDKPEKAGGLGWHNSIRHNLSMNHAFVRKEEPIQTNFSSSTSCTNEKRPSKWYLLPEFEDGVRSTTYYRGSPRGGTRHKKRKDLSPVHVGHQRHRQATYHPSPNFPNRTMPGRAMSGRRGGKATTRSKSIARNLRVRTSPVNSPILMPHQNQHWGSPQRVMSTSMPTYSQDLSQNSNARFFIRDEEQKLGLNADAASNIPHHGLSMPIRTAQPPYQFADYSMTDVTGVYQHPQQQYQQHPQQQYQQHPQQHPQSHPRSDNVLYGWGNSTNHGL</sequence>
<reference evidence="1 2" key="1">
    <citation type="journal article" date="2020" name="Phytopathology">
        <title>Genome Sequence Resources of Colletotrichum truncatum, C. plurivorum, C. musicola, and C. sojae: Four Species Pathogenic to Soybean (Glycine max).</title>
        <authorList>
            <person name="Rogerio F."/>
            <person name="Boufleur T.R."/>
            <person name="Ciampi-Guillardi M."/>
            <person name="Sukno S.A."/>
            <person name="Thon M.R."/>
            <person name="Massola Junior N.S."/>
            <person name="Baroncelli R."/>
        </authorList>
    </citation>
    <scope>NUCLEOTIDE SEQUENCE [LARGE SCALE GENOMIC DNA]</scope>
    <source>
        <strain evidence="1 2">CMES1059</strain>
    </source>
</reference>
<gene>
    <name evidence="1" type="ORF">CTRU02_210209</name>
</gene>
<keyword evidence="2" id="KW-1185">Reference proteome</keyword>
<organism evidence="1 2">
    <name type="scientific">Colletotrichum truncatum</name>
    <name type="common">Anthracnose fungus</name>
    <name type="synonym">Colletotrichum capsici</name>
    <dbReference type="NCBI Taxonomy" id="5467"/>
    <lineage>
        <taxon>Eukaryota</taxon>
        <taxon>Fungi</taxon>
        <taxon>Dikarya</taxon>
        <taxon>Ascomycota</taxon>
        <taxon>Pezizomycotina</taxon>
        <taxon>Sordariomycetes</taxon>
        <taxon>Hypocreomycetidae</taxon>
        <taxon>Glomerellales</taxon>
        <taxon>Glomerellaceae</taxon>
        <taxon>Colletotrichum</taxon>
        <taxon>Colletotrichum truncatum species complex</taxon>
    </lineage>
</organism>